<dbReference type="GO" id="GO:0016757">
    <property type="term" value="F:glycosyltransferase activity"/>
    <property type="evidence" value="ECO:0007669"/>
    <property type="project" value="InterPro"/>
</dbReference>
<evidence type="ECO:0000259" key="2">
    <source>
        <dbReference type="Pfam" id="PF00534"/>
    </source>
</evidence>
<dbReference type="PANTHER" id="PTHR46401">
    <property type="entry name" value="GLYCOSYLTRANSFERASE WBBK-RELATED"/>
    <property type="match status" value="1"/>
</dbReference>
<gene>
    <name evidence="4" type="ORF">UFOPK3547_01433</name>
</gene>
<dbReference type="Pfam" id="PF13439">
    <property type="entry name" value="Glyco_transf_4"/>
    <property type="match status" value="1"/>
</dbReference>
<dbReference type="AlphaFoldDB" id="A0A6J5ZVB7"/>
<organism evidence="4">
    <name type="scientific">freshwater metagenome</name>
    <dbReference type="NCBI Taxonomy" id="449393"/>
    <lineage>
        <taxon>unclassified sequences</taxon>
        <taxon>metagenomes</taxon>
        <taxon>ecological metagenomes</taxon>
    </lineage>
</organism>
<protein>
    <submittedName>
        <fullName evidence="4">Unannotated protein</fullName>
    </submittedName>
</protein>
<dbReference type="CDD" id="cd03809">
    <property type="entry name" value="GT4_MtfB-like"/>
    <property type="match status" value="1"/>
</dbReference>
<reference evidence="4" key="1">
    <citation type="submission" date="2020-05" db="EMBL/GenBank/DDBJ databases">
        <authorList>
            <person name="Chiriac C."/>
            <person name="Salcher M."/>
            <person name="Ghai R."/>
            <person name="Kavagutti S V."/>
        </authorList>
    </citation>
    <scope>NUCLEOTIDE SEQUENCE</scope>
</reference>
<dbReference type="PANTHER" id="PTHR46401:SF2">
    <property type="entry name" value="GLYCOSYLTRANSFERASE WBBK-RELATED"/>
    <property type="match status" value="1"/>
</dbReference>
<accession>A0A6J5ZVB7</accession>
<name>A0A6J5ZVB7_9ZZZZ</name>
<dbReference type="InterPro" id="IPR028098">
    <property type="entry name" value="Glyco_trans_4-like_N"/>
</dbReference>
<evidence type="ECO:0000313" key="4">
    <source>
        <dbReference type="EMBL" id="CAB4346664.1"/>
    </source>
</evidence>
<dbReference type="SUPFAM" id="SSF53756">
    <property type="entry name" value="UDP-Glycosyltransferase/glycogen phosphorylase"/>
    <property type="match status" value="1"/>
</dbReference>
<evidence type="ECO:0000256" key="1">
    <source>
        <dbReference type="ARBA" id="ARBA00022679"/>
    </source>
</evidence>
<dbReference type="GO" id="GO:0009103">
    <property type="term" value="P:lipopolysaccharide biosynthetic process"/>
    <property type="evidence" value="ECO:0007669"/>
    <property type="project" value="TreeGrafter"/>
</dbReference>
<keyword evidence="1" id="KW-0808">Transferase</keyword>
<dbReference type="Gene3D" id="3.40.50.2000">
    <property type="entry name" value="Glycogen Phosphorylase B"/>
    <property type="match status" value="2"/>
</dbReference>
<dbReference type="EMBL" id="CAESAN010000143">
    <property type="protein sequence ID" value="CAB4346664.1"/>
    <property type="molecule type" value="Genomic_DNA"/>
</dbReference>
<dbReference type="InterPro" id="IPR001296">
    <property type="entry name" value="Glyco_trans_1"/>
</dbReference>
<feature type="domain" description="Glycosyl transferase family 1" evidence="2">
    <location>
        <begin position="186"/>
        <end position="331"/>
    </location>
</feature>
<proteinExistence type="predicted"/>
<sequence length="356" mass="37550">MRVAIDARHIGRGRGIARYLEEMLASLAAQFPGDEWVAVVPGRSQPALPPGVELRRPRLPSRPTFAAAALCGRPRLAKIAGGADVCWVPAPAPVACGAAFVLTLHDRSFEANPDYFTAYERLWHLLARPRQLAEQASELVVISEATLKDLQQHHWPIDPNHCTVIGAAPSAAVASPNPTMQGTRGDYLLFVGALEPRKGVDTLAAACIEARANGLDNEILIVGEGRLEGQLAAIPGLRIVGRQTDSELATLYAGALALLVPSRSEGFGSPAIEAACHGVPAVVSDLAVFDETLGAGALRFETGNADSLAAAMATICEDAELRGRLGSLARERAAMFSWDAAARELHAVLTRAAGEA</sequence>
<evidence type="ECO:0000259" key="3">
    <source>
        <dbReference type="Pfam" id="PF13439"/>
    </source>
</evidence>
<dbReference type="Pfam" id="PF00534">
    <property type="entry name" value="Glycos_transf_1"/>
    <property type="match status" value="1"/>
</dbReference>
<feature type="domain" description="Glycosyltransferase subfamily 4-like N-terminal" evidence="3">
    <location>
        <begin position="15"/>
        <end position="165"/>
    </location>
</feature>